<dbReference type="Gene3D" id="1.10.274.110">
    <property type="match status" value="2"/>
</dbReference>
<dbReference type="SUPFAM" id="SSF57938">
    <property type="entry name" value="DnaJ/Hsp40 cysteine-rich domain"/>
    <property type="match status" value="1"/>
</dbReference>
<evidence type="ECO:0000313" key="5">
    <source>
        <dbReference type="Proteomes" id="UP000032930"/>
    </source>
</evidence>
<dbReference type="HAMAP" id="MF_04158">
    <property type="entry name" value="Antitermination_lambda"/>
    <property type="match status" value="1"/>
</dbReference>
<name>A0A0B6X938_XENBV</name>
<dbReference type="KEGG" id="xbv:XBW1_1876"/>
<dbReference type="Pfam" id="PF03589">
    <property type="entry name" value="Antiterm"/>
    <property type="match status" value="2"/>
</dbReference>
<organism evidence="4 5">
    <name type="scientific">Xenorhabdus bovienii</name>
    <name type="common">Xenorhabdus nematophila subsp. bovienii</name>
    <dbReference type="NCBI Taxonomy" id="40576"/>
    <lineage>
        <taxon>Bacteria</taxon>
        <taxon>Pseudomonadati</taxon>
        <taxon>Pseudomonadota</taxon>
        <taxon>Gammaproteobacteria</taxon>
        <taxon>Enterobacterales</taxon>
        <taxon>Morganellaceae</taxon>
        <taxon>Xenorhabdus</taxon>
    </lineage>
</organism>
<evidence type="ECO:0000313" key="4">
    <source>
        <dbReference type="EMBL" id="CDM89233.1"/>
    </source>
</evidence>
<dbReference type="GO" id="GO:0006355">
    <property type="term" value="P:regulation of DNA-templated transcription"/>
    <property type="evidence" value="ECO:0007669"/>
    <property type="project" value="InterPro"/>
</dbReference>
<evidence type="ECO:0000256" key="1">
    <source>
        <dbReference type="ARBA" id="ARBA00023015"/>
    </source>
</evidence>
<dbReference type="InterPro" id="IPR038500">
    <property type="entry name" value="Antitermination_sf"/>
</dbReference>
<dbReference type="GO" id="GO:0003677">
    <property type="term" value="F:DNA binding"/>
    <property type="evidence" value="ECO:0007669"/>
    <property type="project" value="UniProtKB-KW"/>
</dbReference>
<keyword evidence="2" id="KW-0238">DNA-binding</keyword>
<dbReference type="AlphaFoldDB" id="A0A0B6X938"/>
<dbReference type="InterPro" id="IPR003222">
    <property type="entry name" value="Antitermntn"/>
</dbReference>
<sequence>MRNPWGVCGMKLESALKHFYPKTPTFSDASTSTAPDRMKGMDTAAALGMAGSQAKFGMAAFFAKNEVSEEDKFSTVEELTRYARRTIPKLISKAAGNKLGPCLVILSKMAFEDYARSAASTCQCSECRGKGLIYGMKEVERHPGIIRADGEVIIAPWIEKEQVGELCQKCHGKGVLSSRCRCKGRGVVVDEEKTALQGVPVDKICPRCSGRGYSRVPSSVAYAAIKALTPALTQSSWSRNWKPFYEKLVGKCYAEESSAEAMFSKVTK</sequence>
<evidence type="ECO:0000256" key="3">
    <source>
        <dbReference type="ARBA" id="ARBA00023163"/>
    </source>
</evidence>
<dbReference type="EMBL" id="FO818637">
    <property type="protein sequence ID" value="CDM89233.1"/>
    <property type="molecule type" value="Genomic_DNA"/>
</dbReference>
<keyword evidence="1" id="KW-0805">Transcription regulation</keyword>
<accession>A0A0B6X938</accession>
<proteinExistence type="inferred from homology"/>
<dbReference type="InterPro" id="IPR036410">
    <property type="entry name" value="HSP_DnaJ_Cys-rich_dom_sf"/>
</dbReference>
<dbReference type="Proteomes" id="UP000032930">
    <property type="component" value="Chromosome"/>
</dbReference>
<keyword evidence="3" id="KW-0804">Transcription</keyword>
<reference evidence="4 5" key="1">
    <citation type="submission" date="2014-02" db="EMBL/GenBank/DDBJ databases">
        <authorList>
            <person name="Genoscope - CEA"/>
        </authorList>
    </citation>
    <scope>NUCLEOTIDE SEQUENCE [LARGE SCALE GENOMIC DNA]</scope>
    <source>
        <strain evidence="4 5">CS03</strain>
    </source>
</reference>
<evidence type="ECO:0000256" key="2">
    <source>
        <dbReference type="ARBA" id="ARBA00023125"/>
    </source>
</evidence>
<protein>
    <submittedName>
        <fullName evidence="4">Putative Fels-1 prophage chaparone</fullName>
    </submittedName>
</protein>
<gene>
    <name evidence="4" type="ORF">XBW1_1876</name>
</gene>